<feature type="signal peptide" evidence="2">
    <location>
        <begin position="1"/>
        <end position="20"/>
    </location>
</feature>
<feature type="compositionally biased region" description="Polar residues" evidence="1">
    <location>
        <begin position="553"/>
        <end position="564"/>
    </location>
</feature>
<feature type="compositionally biased region" description="Low complexity" evidence="1">
    <location>
        <begin position="972"/>
        <end position="981"/>
    </location>
</feature>
<keyword evidence="4" id="KW-1185">Reference proteome</keyword>
<feature type="region of interest" description="Disordered" evidence="1">
    <location>
        <begin position="28"/>
        <end position="48"/>
    </location>
</feature>
<organism evidence="3 4">
    <name type="scientific">Solea senegalensis</name>
    <name type="common">Senegalese sole</name>
    <dbReference type="NCBI Taxonomy" id="28829"/>
    <lineage>
        <taxon>Eukaryota</taxon>
        <taxon>Metazoa</taxon>
        <taxon>Chordata</taxon>
        <taxon>Craniata</taxon>
        <taxon>Vertebrata</taxon>
        <taxon>Euteleostomi</taxon>
        <taxon>Actinopterygii</taxon>
        <taxon>Neopterygii</taxon>
        <taxon>Teleostei</taxon>
        <taxon>Neoteleostei</taxon>
        <taxon>Acanthomorphata</taxon>
        <taxon>Carangaria</taxon>
        <taxon>Pleuronectiformes</taxon>
        <taxon>Pleuronectoidei</taxon>
        <taxon>Soleidae</taxon>
        <taxon>Solea</taxon>
    </lineage>
</organism>
<feature type="region of interest" description="Disordered" evidence="1">
    <location>
        <begin position="545"/>
        <end position="564"/>
    </location>
</feature>
<sequence>MGRRLLHSAVILWLVQTVCAHGYGAVSGGSTGQGPRPNGHNPQNGGGVGRMLMPSKGVGHTMGPQNGYGGYPSKGTGYGPTAGVSGPNGAKANGYGAAAGVAHGRSMKGYGGQAGQGHGHQMKGNGYGAQAGGFGGKATKGLGYGGAGVLGGNGANGHSAAATKGQGAAAGQPSGNGARANGQGGVGGKPMKGYGRPSYGAGPGVGVGPSRGLGVPQLTRNQGRAYNNNGYNGYGAQPMGGYNGGYGHAGSSLGPRYGNGGMKGPKHGSSGVAGVPNGHGVKTNGYAGARASVGHGAIPNGHGYPHGGATKPANTGYGSFPNGYGNKPKGYGASRGGAVRPQPGFGNGAVHSGYGGKPSGHGVRNGAVLGGYGGNRGGSKPQTTKGVGALLPSQGAKIPGTGYGGPAGGPTGQLAKAANAGYGMMPNGKSTMGAGATNGKGLKGGVFSPAQPSAAPQEAVILQQAMIQGALSGLPVAPEMTQEKNQKLPFALPQGKSYKQTPLNLQGIPEPAPAFSHGTDPLAALESIPEPGLMGPQGKGLKLSTPVSAPVVPQSNPEPEPASNQGYVTGSAVPEQIGPETDVVFGVDSTAEAGVSTENIKADPETVSANIAARLIPEETLTVAVPEPKETDIQSQPEAAPPHSLGVNGLHAEQTGATENREASLSKGQGAKSAKPDCGPSGIPNGQWMKLPGPDYNAGAGGSTGMQTKGYGASAGGFSNGGGAKANKPGYGTGGYAVPGLSHGYGAGLRYAYAGNPKQPGYGQGAFLGAGYGNPYGGNADVGEASKSGFGNGYIAGVQPDYASLGQGVPAADAQSGVAAQVPYNGAPIVPAGLDGASQFELQSAGLVPNGKLGGMYGGMGGVPFGGQTLGMGAEKSSKKYGIGGLQFGAQPLTPGTPGAGKYGYGAGAYGPTGYNGFPSNGQLLGHGSTGHIPGKYGYGQMLYEAQQAGRSPEAKSAGKYGLAGSPYQPETLGLGQTGQLAGDYENQGLHHSQPLESAPEATAGVEYDAAGLPYESLPSELHSPGKSYVKKQLLTPAAARESEGLSVDRYDNVDYINGHVQPQVVAYPAATTPSPTLVSAPSLTDDAVPRVGVEDLPGNTGPVNLSLDSAPATETQGVVQVAEEPDDLLQEQLPRQIHIQQQLKLHFHPQGAKNSKHDLSSFFGNSGFQG</sequence>
<proteinExistence type="predicted"/>
<dbReference type="AlphaFoldDB" id="A0AAV6RLU2"/>
<reference evidence="3 4" key="1">
    <citation type="journal article" date="2021" name="Sci. Rep.">
        <title>Chromosome anchoring in Senegalese sole (Solea senegalensis) reveals sex-associated markers and genome rearrangements in flatfish.</title>
        <authorList>
            <person name="Guerrero-Cozar I."/>
            <person name="Gomez-Garrido J."/>
            <person name="Berbel C."/>
            <person name="Martinez-Blanch J.F."/>
            <person name="Alioto T."/>
            <person name="Claros M.G."/>
            <person name="Gagnaire P.A."/>
            <person name="Manchado M."/>
        </authorList>
    </citation>
    <scope>NUCLEOTIDE SEQUENCE [LARGE SCALE GENOMIC DNA]</scope>
    <source>
        <strain evidence="3">Sse05_10M</strain>
    </source>
</reference>
<feature type="region of interest" description="Disordered" evidence="1">
    <location>
        <begin position="297"/>
        <end position="362"/>
    </location>
</feature>
<evidence type="ECO:0000313" key="4">
    <source>
        <dbReference type="Proteomes" id="UP000693946"/>
    </source>
</evidence>
<evidence type="ECO:0000313" key="3">
    <source>
        <dbReference type="EMBL" id="KAG7506466.1"/>
    </source>
</evidence>
<feature type="chain" id="PRO_5043338861" evidence="2">
    <location>
        <begin position="21"/>
        <end position="1171"/>
    </location>
</feature>
<accession>A0AAV6RLU2</accession>
<feature type="region of interest" description="Disordered" evidence="1">
    <location>
        <begin position="629"/>
        <end position="686"/>
    </location>
</feature>
<dbReference type="Proteomes" id="UP000693946">
    <property type="component" value="Linkage Group LG18"/>
</dbReference>
<comment type="caution">
    <text evidence="3">The sequence shown here is derived from an EMBL/GenBank/DDBJ whole genome shotgun (WGS) entry which is preliminary data.</text>
</comment>
<name>A0AAV6RLU2_SOLSE</name>
<feature type="compositionally biased region" description="Low complexity" evidence="1">
    <location>
        <begin position="156"/>
        <end position="181"/>
    </location>
</feature>
<feature type="region of interest" description="Disordered" evidence="1">
    <location>
        <begin position="1152"/>
        <end position="1171"/>
    </location>
</feature>
<feature type="region of interest" description="Disordered" evidence="1">
    <location>
        <begin position="969"/>
        <end position="993"/>
    </location>
</feature>
<dbReference type="EMBL" id="JAGKHQ010000010">
    <property type="protein sequence ID" value="KAG7506466.1"/>
    <property type="molecule type" value="Genomic_DNA"/>
</dbReference>
<evidence type="ECO:0000256" key="2">
    <source>
        <dbReference type="SAM" id="SignalP"/>
    </source>
</evidence>
<protein>
    <submittedName>
        <fullName evidence="3">Uncharacterized protein</fullName>
    </submittedName>
</protein>
<gene>
    <name evidence="3" type="ORF">JOB18_006218</name>
</gene>
<keyword evidence="2" id="KW-0732">Signal</keyword>
<evidence type="ECO:0000256" key="1">
    <source>
        <dbReference type="SAM" id="MobiDB-lite"/>
    </source>
</evidence>
<feature type="region of interest" description="Disordered" evidence="1">
    <location>
        <begin position="156"/>
        <end position="192"/>
    </location>
</feature>